<dbReference type="EMBL" id="LAVA02000083">
    <property type="protein sequence ID" value="OIJ64349.1"/>
    <property type="molecule type" value="Genomic_DNA"/>
</dbReference>
<evidence type="ECO:0000256" key="1">
    <source>
        <dbReference type="ARBA" id="ARBA00006739"/>
    </source>
</evidence>
<name>A0A1J4NSZ3_9ACTN</name>
<dbReference type="CDD" id="cd04179">
    <property type="entry name" value="DPM_DPG-synthase_like"/>
    <property type="match status" value="1"/>
</dbReference>
<dbReference type="PANTHER" id="PTHR48090">
    <property type="entry name" value="UNDECAPRENYL-PHOSPHATE 4-DEOXY-4-FORMAMIDO-L-ARABINOSE TRANSFERASE-RELATED"/>
    <property type="match status" value="1"/>
</dbReference>
<proteinExistence type="inferred from homology"/>
<dbReference type="SUPFAM" id="SSF53448">
    <property type="entry name" value="Nucleotide-diphospho-sugar transferases"/>
    <property type="match status" value="1"/>
</dbReference>
<dbReference type="OrthoDB" id="9797819at2"/>
<comment type="similarity">
    <text evidence="1">Belongs to the glycosyltransferase 2 family.</text>
</comment>
<dbReference type="Proteomes" id="UP000034196">
    <property type="component" value="Unassembled WGS sequence"/>
</dbReference>
<protein>
    <submittedName>
        <fullName evidence="4">Glycosyltransferase</fullName>
    </submittedName>
</protein>
<dbReference type="Gene3D" id="3.90.550.10">
    <property type="entry name" value="Spore Coat Polysaccharide Biosynthesis Protein SpsA, Chain A"/>
    <property type="match status" value="1"/>
</dbReference>
<dbReference type="GO" id="GO:0016740">
    <property type="term" value="F:transferase activity"/>
    <property type="evidence" value="ECO:0007669"/>
    <property type="project" value="UniProtKB-KW"/>
</dbReference>
<dbReference type="InterPro" id="IPR050256">
    <property type="entry name" value="Glycosyltransferase_2"/>
</dbReference>
<dbReference type="RefSeq" id="WP_046591048.1">
    <property type="nucleotide sequence ID" value="NZ_LAVA02000083.1"/>
</dbReference>
<comment type="caution">
    <text evidence="4">The sequence shown here is derived from an EMBL/GenBank/DDBJ whole genome shotgun (WGS) entry which is preliminary data.</text>
</comment>
<evidence type="ECO:0000313" key="4">
    <source>
        <dbReference type="EMBL" id="OIJ64349.1"/>
    </source>
</evidence>
<dbReference type="AlphaFoldDB" id="A0A1J4NSZ3"/>
<evidence type="ECO:0000256" key="2">
    <source>
        <dbReference type="SAM" id="MobiDB-lite"/>
    </source>
</evidence>
<dbReference type="InterPro" id="IPR001173">
    <property type="entry name" value="Glyco_trans_2-like"/>
</dbReference>
<sequence length="247" mass="26288">MNAVTTSSPSEPADVDVVLPCLDEAAALPWVLARIPAGWRAVVVDNGSTDGSAGIARSLGATVVHEPRRGFGAACHAGLTAARAEIVCFCDCDASLDPALLVPFVDEVRGGTADLVLGRRRPQGRGSWPTHARAGNLALARLLRRRTGLRLRDLGPLRAARREPLLALGLDDRRSGYPLQMVVRAADAGWRITEHDVPYLPRTGASKVTGTWRGTWQAVRDMSRVLAEPPSGAEPRAVAETAGRSAR</sequence>
<keyword evidence="5" id="KW-1185">Reference proteome</keyword>
<evidence type="ECO:0000313" key="5">
    <source>
        <dbReference type="Proteomes" id="UP000034196"/>
    </source>
</evidence>
<organism evidence="4 5">
    <name type="scientific">Streptomyces mangrovisoli</name>
    <dbReference type="NCBI Taxonomy" id="1428628"/>
    <lineage>
        <taxon>Bacteria</taxon>
        <taxon>Bacillati</taxon>
        <taxon>Actinomycetota</taxon>
        <taxon>Actinomycetes</taxon>
        <taxon>Kitasatosporales</taxon>
        <taxon>Streptomycetaceae</taxon>
        <taxon>Streptomyces</taxon>
    </lineage>
</organism>
<reference evidence="4" key="1">
    <citation type="submission" date="2016-10" db="EMBL/GenBank/DDBJ databases">
        <title>Genome sequence of Streptomyces mangrovisoli MUSC 149.</title>
        <authorList>
            <person name="Lee L.-H."/>
            <person name="Ser H.-L."/>
        </authorList>
    </citation>
    <scope>NUCLEOTIDE SEQUENCE [LARGE SCALE GENOMIC DNA]</scope>
    <source>
        <strain evidence="4">MUSC 149</strain>
    </source>
</reference>
<gene>
    <name evidence="4" type="ORF">WN71_029835</name>
</gene>
<feature type="domain" description="Glycosyltransferase 2-like" evidence="3">
    <location>
        <begin position="17"/>
        <end position="147"/>
    </location>
</feature>
<evidence type="ECO:0000259" key="3">
    <source>
        <dbReference type="Pfam" id="PF00535"/>
    </source>
</evidence>
<dbReference type="Pfam" id="PF00535">
    <property type="entry name" value="Glycos_transf_2"/>
    <property type="match status" value="1"/>
</dbReference>
<dbReference type="PANTHER" id="PTHR48090:SF7">
    <property type="entry name" value="RFBJ PROTEIN"/>
    <property type="match status" value="1"/>
</dbReference>
<dbReference type="InterPro" id="IPR029044">
    <property type="entry name" value="Nucleotide-diphossugar_trans"/>
</dbReference>
<accession>A0A1J4NSZ3</accession>
<dbReference type="STRING" id="1428628.WN71_029835"/>
<feature type="region of interest" description="Disordered" evidence="2">
    <location>
        <begin position="226"/>
        <end position="247"/>
    </location>
</feature>